<accession>A0A7M7JWT1</accession>
<dbReference type="InParanoid" id="A0A7M7JWT1"/>
<dbReference type="OrthoDB" id="10410425at2759"/>
<evidence type="ECO:0000256" key="3">
    <source>
        <dbReference type="ARBA" id="ARBA00022692"/>
    </source>
</evidence>
<name>A0A7M7JWT1_VARDE</name>
<evidence type="ECO:0000256" key="4">
    <source>
        <dbReference type="ARBA" id="ARBA00022989"/>
    </source>
</evidence>
<dbReference type="Proteomes" id="UP000594260">
    <property type="component" value="Unplaced"/>
</dbReference>
<dbReference type="InterPro" id="IPR052192">
    <property type="entry name" value="Insect_Ionotropic_Sensory_Rcpt"/>
</dbReference>
<proteinExistence type="predicted"/>
<feature type="transmembrane region" description="Helical" evidence="8">
    <location>
        <begin position="48"/>
        <end position="76"/>
    </location>
</feature>
<dbReference type="KEGG" id="vde:111249015"/>
<dbReference type="AlphaFoldDB" id="A0A7M7JWT1"/>
<keyword evidence="7" id="KW-0325">Glycoprotein</keyword>
<feature type="transmembrane region" description="Helical" evidence="8">
    <location>
        <begin position="115"/>
        <end position="135"/>
    </location>
</feature>
<evidence type="ECO:0000256" key="8">
    <source>
        <dbReference type="SAM" id="Phobius"/>
    </source>
</evidence>
<evidence type="ECO:0000256" key="6">
    <source>
        <dbReference type="ARBA" id="ARBA00023170"/>
    </source>
</evidence>
<feature type="transmembrane region" description="Helical" evidence="8">
    <location>
        <begin position="315"/>
        <end position="335"/>
    </location>
</feature>
<evidence type="ECO:0000256" key="1">
    <source>
        <dbReference type="ARBA" id="ARBA00004651"/>
    </source>
</evidence>
<dbReference type="EnsemblMetazoa" id="XM_022802265">
    <property type="protein sequence ID" value="XP_022658000"/>
    <property type="gene ID" value="LOC111249015"/>
</dbReference>
<keyword evidence="5 8" id="KW-0472">Membrane</keyword>
<dbReference type="PANTHER" id="PTHR42643">
    <property type="entry name" value="IONOTROPIC RECEPTOR 20A-RELATED"/>
    <property type="match status" value="1"/>
</dbReference>
<protein>
    <submittedName>
        <fullName evidence="9">Uncharacterized protein</fullName>
    </submittedName>
</protein>
<keyword evidence="6" id="KW-0675">Receptor</keyword>
<dbReference type="GO" id="GO:0005886">
    <property type="term" value="C:plasma membrane"/>
    <property type="evidence" value="ECO:0007669"/>
    <property type="project" value="UniProtKB-SubCell"/>
</dbReference>
<sequence length="381" mass="43714">MADVRQQQPDSGNTKSIDKAITSETLTNNPKITYVKVLTEAGGTFRTYIGLTVLVALEVSICILMLCVIIPCLFYVTQRTNQRKLSLYECFYLTSSIFLQDPINNRPFVTVPSRITLATWSCGAFIIVQIITGVLRSNTAVKKQVKLLNTFQEIVDNPEIEPAAWDGTPTMVILEEKYPTTFRIINDRIQRLKTMLTLNEIFSDQFMNKVLDGKSVYIQEPDSMLSGVPRLCDRYKGFFHISNKNVETEYVWYYSPQLDKETKTAYSTRTMWTFEAGVRWIRERELMPAPPKCFTFAIRSNPMDSNNESFSMEHLQLFFCTLFFGYFLSLTTLVVEHIKFRCINKKRNIAQIRKTPISIKRGIALNASKVMTRAVPRSASP</sequence>
<reference evidence="9" key="1">
    <citation type="submission" date="2021-01" db="UniProtKB">
        <authorList>
            <consortium name="EnsemblMetazoa"/>
        </authorList>
    </citation>
    <scope>IDENTIFICATION</scope>
</reference>
<comment type="subcellular location">
    <subcellularLocation>
        <location evidence="1">Cell membrane</location>
        <topology evidence="1">Multi-pass membrane protein</topology>
    </subcellularLocation>
</comment>
<dbReference type="PANTHER" id="PTHR42643:SF38">
    <property type="entry name" value="IONOTROPIC RECEPTOR 100A"/>
    <property type="match status" value="1"/>
</dbReference>
<keyword evidence="4 8" id="KW-1133">Transmembrane helix</keyword>
<evidence type="ECO:0000313" key="9">
    <source>
        <dbReference type="EnsemblMetazoa" id="XP_022658000"/>
    </source>
</evidence>
<evidence type="ECO:0000256" key="7">
    <source>
        <dbReference type="ARBA" id="ARBA00023180"/>
    </source>
</evidence>
<keyword evidence="2" id="KW-1003">Cell membrane</keyword>
<dbReference type="GeneID" id="111249015"/>
<evidence type="ECO:0000256" key="2">
    <source>
        <dbReference type="ARBA" id="ARBA00022475"/>
    </source>
</evidence>
<evidence type="ECO:0000313" key="10">
    <source>
        <dbReference type="Proteomes" id="UP000594260"/>
    </source>
</evidence>
<keyword evidence="10" id="KW-1185">Reference proteome</keyword>
<dbReference type="Gene3D" id="1.10.287.70">
    <property type="match status" value="1"/>
</dbReference>
<evidence type="ECO:0000256" key="5">
    <source>
        <dbReference type="ARBA" id="ARBA00023136"/>
    </source>
</evidence>
<organism evidence="9 10">
    <name type="scientific">Varroa destructor</name>
    <name type="common">Honeybee mite</name>
    <dbReference type="NCBI Taxonomy" id="109461"/>
    <lineage>
        <taxon>Eukaryota</taxon>
        <taxon>Metazoa</taxon>
        <taxon>Ecdysozoa</taxon>
        <taxon>Arthropoda</taxon>
        <taxon>Chelicerata</taxon>
        <taxon>Arachnida</taxon>
        <taxon>Acari</taxon>
        <taxon>Parasitiformes</taxon>
        <taxon>Mesostigmata</taxon>
        <taxon>Gamasina</taxon>
        <taxon>Dermanyssoidea</taxon>
        <taxon>Varroidae</taxon>
        <taxon>Varroa</taxon>
    </lineage>
</organism>
<dbReference type="RefSeq" id="XP_022658000.1">
    <property type="nucleotide sequence ID" value="XM_022802265.1"/>
</dbReference>
<keyword evidence="3 8" id="KW-0812">Transmembrane</keyword>